<protein>
    <submittedName>
        <fullName evidence="3">Uncharacterized protein</fullName>
    </submittedName>
</protein>
<keyword evidence="2" id="KW-0472">Membrane</keyword>
<feature type="transmembrane region" description="Helical" evidence="2">
    <location>
        <begin position="73"/>
        <end position="95"/>
    </location>
</feature>
<proteinExistence type="predicted"/>
<organism evidence="3 4">
    <name type="scientific">Agromyces fucosus</name>
    <dbReference type="NCBI Taxonomy" id="41985"/>
    <lineage>
        <taxon>Bacteria</taxon>
        <taxon>Bacillati</taxon>
        <taxon>Actinomycetota</taxon>
        <taxon>Actinomycetes</taxon>
        <taxon>Micrococcales</taxon>
        <taxon>Microbacteriaceae</taxon>
        <taxon>Agromyces</taxon>
    </lineage>
</organism>
<accession>A0A4Q2JMB2</accession>
<sequence>MASVTPNEPQTPPAASDADPSTAHDEERETPWGWFGGGAIALTIAVACFTPLWDEVADGSSGRRAGFSALLGSIGPFGIAGIALVVAVVFVVLGVREMRRQH</sequence>
<dbReference type="RefSeq" id="WP_129231491.1">
    <property type="nucleotide sequence ID" value="NZ_SDPO01000002.1"/>
</dbReference>
<feature type="region of interest" description="Disordered" evidence="1">
    <location>
        <begin position="1"/>
        <end position="34"/>
    </location>
</feature>
<evidence type="ECO:0000313" key="3">
    <source>
        <dbReference type="EMBL" id="RXZ49325.1"/>
    </source>
</evidence>
<evidence type="ECO:0000313" key="4">
    <source>
        <dbReference type="Proteomes" id="UP000292935"/>
    </source>
</evidence>
<dbReference type="Proteomes" id="UP000292935">
    <property type="component" value="Unassembled WGS sequence"/>
</dbReference>
<gene>
    <name evidence="3" type="ORF">ESP57_10430</name>
</gene>
<dbReference type="EMBL" id="SDPO01000002">
    <property type="protein sequence ID" value="RXZ49325.1"/>
    <property type="molecule type" value="Genomic_DNA"/>
</dbReference>
<keyword evidence="2" id="KW-0812">Transmembrane</keyword>
<keyword evidence="4" id="KW-1185">Reference proteome</keyword>
<dbReference type="AlphaFoldDB" id="A0A4Q2JMB2"/>
<evidence type="ECO:0000256" key="1">
    <source>
        <dbReference type="SAM" id="MobiDB-lite"/>
    </source>
</evidence>
<name>A0A4Q2JMB2_9MICO</name>
<feature type="transmembrane region" description="Helical" evidence="2">
    <location>
        <begin position="32"/>
        <end position="53"/>
    </location>
</feature>
<comment type="caution">
    <text evidence="3">The sequence shown here is derived from an EMBL/GenBank/DDBJ whole genome shotgun (WGS) entry which is preliminary data.</text>
</comment>
<keyword evidence="2" id="KW-1133">Transmembrane helix</keyword>
<reference evidence="3 4" key="1">
    <citation type="submission" date="2019-01" db="EMBL/GenBank/DDBJ databases">
        <authorList>
            <person name="Li J."/>
        </authorList>
    </citation>
    <scope>NUCLEOTIDE SEQUENCE [LARGE SCALE GENOMIC DNA]</scope>
    <source>
        <strain evidence="3 4">CCUG 35506</strain>
    </source>
</reference>
<dbReference type="OrthoDB" id="4829423at2"/>
<evidence type="ECO:0000256" key="2">
    <source>
        <dbReference type="SAM" id="Phobius"/>
    </source>
</evidence>